<gene>
    <name evidence="1" type="ORF">JKP34_04215</name>
</gene>
<proteinExistence type="predicted"/>
<name>A0A937A8Z5_9BACT</name>
<accession>A0A937A8Z5</accession>
<sequence>MEVNHALQVLSQKTIPELNFLPEKVSKKEAFIEHVSPFIAQLLDNDFSRLLQILYRIDVPEKEFALTLQIDNAGKPAEKIASLIYDRLMLKAKIRAHYKNKDA</sequence>
<dbReference type="AlphaFoldDB" id="A0A937A8Z5"/>
<organism evidence="1 2">
    <name type="scientific">Marivirga atlantica</name>
    <dbReference type="NCBI Taxonomy" id="1548457"/>
    <lineage>
        <taxon>Bacteria</taxon>
        <taxon>Pseudomonadati</taxon>
        <taxon>Bacteroidota</taxon>
        <taxon>Cytophagia</taxon>
        <taxon>Cytophagales</taxon>
        <taxon>Marivirgaceae</taxon>
        <taxon>Marivirga</taxon>
    </lineage>
</organism>
<reference evidence="1" key="1">
    <citation type="submission" date="2021-01" db="EMBL/GenBank/DDBJ databases">
        <title>Marivirga sp. nov., isolated from intertidal surface sediments.</title>
        <authorList>
            <person name="Zhang M."/>
        </authorList>
    </citation>
    <scope>NUCLEOTIDE SEQUENCE</scope>
    <source>
        <strain evidence="1">SM1354</strain>
    </source>
</reference>
<protein>
    <submittedName>
        <fullName evidence="1">Uncharacterized protein</fullName>
    </submittedName>
</protein>
<dbReference type="Proteomes" id="UP000642920">
    <property type="component" value="Unassembled WGS sequence"/>
</dbReference>
<keyword evidence="2" id="KW-1185">Reference proteome</keyword>
<dbReference type="RefSeq" id="WP_201918018.1">
    <property type="nucleotide sequence ID" value="NZ_JAERQG010000001.1"/>
</dbReference>
<comment type="caution">
    <text evidence="1">The sequence shown here is derived from an EMBL/GenBank/DDBJ whole genome shotgun (WGS) entry which is preliminary data.</text>
</comment>
<dbReference type="EMBL" id="JAERQG010000001">
    <property type="protein sequence ID" value="MBL0764445.1"/>
    <property type="molecule type" value="Genomic_DNA"/>
</dbReference>
<evidence type="ECO:0000313" key="1">
    <source>
        <dbReference type="EMBL" id="MBL0764445.1"/>
    </source>
</evidence>
<evidence type="ECO:0000313" key="2">
    <source>
        <dbReference type="Proteomes" id="UP000642920"/>
    </source>
</evidence>